<gene>
    <name evidence="2" type="ORF">HF200_24355</name>
</gene>
<sequence length="90" mass="8842">MILSISGVVLLGIVVFIFFRKDGLKASHALISALFGFYLASTAIAPSIKAGGESLAGQCFCDPAAGPGSGTAAHVGASGRAGSGIVIACM</sequence>
<dbReference type="Proteomes" id="UP000744032">
    <property type="component" value="Unassembled WGS sequence"/>
</dbReference>
<proteinExistence type="predicted"/>
<dbReference type="EMBL" id="JAAXMD010000277">
    <property type="protein sequence ID" value="NKQ27457.1"/>
    <property type="molecule type" value="Genomic_DNA"/>
</dbReference>
<keyword evidence="1" id="KW-0812">Transmembrane</keyword>
<evidence type="ECO:0000313" key="2">
    <source>
        <dbReference type="EMBL" id="NKQ27457.1"/>
    </source>
</evidence>
<keyword evidence="1" id="KW-0472">Membrane</keyword>
<feature type="transmembrane region" description="Helical" evidence="1">
    <location>
        <begin position="26"/>
        <end position="45"/>
    </location>
</feature>
<evidence type="ECO:0000313" key="3">
    <source>
        <dbReference type="Proteomes" id="UP000744032"/>
    </source>
</evidence>
<comment type="caution">
    <text evidence="2">The sequence shown here is derived from an EMBL/GenBank/DDBJ whole genome shotgun (WGS) entry which is preliminary data.</text>
</comment>
<dbReference type="RefSeq" id="WP_168375341.1">
    <property type="nucleotide sequence ID" value="NZ_JAAXMD010000277.1"/>
</dbReference>
<organism evidence="2 3">
    <name type="scientific">Streptomyces galbus</name>
    <dbReference type="NCBI Taxonomy" id="33898"/>
    <lineage>
        <taxon>Bacteria</taxon>
        <taxon>Bacillati</taxon>
        <taxon>Actinomycetota</taxon>
        <taxon>Actinomycetes</taxon>
        <taxon>Kitasatosporales</taxon>
        <taxon>Streptomycetaceae</taxon>
        <taxon>Streptomyces</taxon>
    </lineage>
</organism>
<feature type="non-terminal residue" evidence="2">
    <location>
        <position position="90"/>
    </location>
</feature>
<evidence type="ECO:0000256" key="1">
    <source>
        <dbReference type="SAM" id="Phobius"/>
    </source>
</evidence>
<protein>
    <recommendedName>
        <fullName evidence="4">DUF2304 domain-containing protein</fullName>
    </recommendedName>
</protein>
<reference evidence="2 3" key="1">
    <citation type="submission" date="2020-04" db="EMBL/GenBank/DDBJ databases">
        <title>Genome sequence of Streptomyces galbus strain I339.</title>
        <authorList>
            <person name="Silva E.A.N."/>
            <person name="Merces M."/>
            <person name="Castelo Branco A.P.O.T."/>
            <person name="Vasconcelos P.C."/>
            <person name="Costa N.P."/>
            <person name="Marinho G.C.S."/>
            <person name="Oliveira C.J.B."/>
            <person name="Araujo D."/>
            <person name="Rodrigues Junior V.S."/>
            <person name="Almeida R."/>
            <person name="Silva Filho U.R."/>
            <person name="Andrade A.S.A."/>
            <person name="Cibulski S.P."/>
        </authorList>
    </citation>
    <scope>NUCLEOTIDE SEQUENCE [LARGE SCALE GENOMIC DNA]</scope>
    <source>
        <strain evidence="2 3">I339</strain>
    </source>
</reference>
<keyword evidence="3" id="KW-1185">Reference proteome</keyword>
<keyword evidence="1" id="KW-1133">Transmembrane helix</keyword>
<evidence type="ECO:0008006" key="4">
    <source>
        <dbReference type="Google" id="ProtNLM"/>
    </source>
</evidence>
<accession>A0ABX1IPW6</accession>
<name>A0ABX1IPW6_STRGB</name>